<accession>A0AAV2BPS4</accession>
<keyword evidence="4" id="KW-1185">Reference proteome</keyword>
<dbReference type="SMART" id="SM00225">
    <property type="entry name" value="BTB"/>
    <property type="match status" value="1"/>
</dbReference>
<dbReference type="InterPro" id="IPR002083">
    <property type="entry name" value="MATH/TRAF_dom"/>
</dbReference>
<dbReference type="Gene3D" id="1.25.40.420">
    <property type="match status" value="1"/>
</dbReference>
<dbReference type="PROSITE" id="PS50144">
    <property type="entry name" value="MATH"/>
    <property type="match status" value="1"/>
</dbReference>
<evidence type="ECO:0000313" key="4">
    <source>
        <dbReference type="Proteomes" id="UP001497382"/>
    </source>
</evidence>
<dbReference type="CDD" id="cd14733">
    <property type="entry name" value="BACK"/>
    <property type="match status" value="1"/>
</dbReference>
<evidence type="ECO:0000313" key="3">
    <source>
        <dbReference type="EMBL" id="CAL1297905.1"/>
    </source>
</evidence>
<dbReference type="CDD" id="cd18186">
    <property type="entry name" value="BTB_POZ_ZBTB_KLHL-like"/>
    <property type="match status" value="1"/>
</dbReference>
<evidence type="ECO:0000259" key="1">
    <source>
        <dbReference type="PROSITE" id="PS50097"/>
    </source>
</evidence>
<organism evidence="3 4">
    <name type="scientific">Larinioides sclopetarius</name>
    <dbReference type="NCBI Taxonomy" id="280406"/>
    <lineage>
        <taxon>Eukaryota</taxon>
        <taxon>Metazoa</taxon>
        <taxon>Ecdysozoa</taxon>
        <taxon>Arthropoda</taxon>
        <taxon>Chelicerata</taxon>
        <taxon>Arachnida</taxon>
        <taxon>Araneae</taxon>
        <taxon>Araneomorphae</taxon>
        <taxon>Entelegynae</taxon>
        <taxon>Araneoidea</taxon>
        <taxon>Araneidae</taxon>
        <taxon>Larinioides</taxon>
    </lineage>
</organism>
<dbReference type="PANTHER" id="PTHR24413">
    <property type="entry name" value="SPECKLE-TYPE POZ PROTEIN"/>
    <property type="match status" value="1"/>
</dbReference>
<dbReference type="SUPFAM" id="SSF49599">
    <property type="entry name" value="TRAF domain-like"/>
    <property type="match status" value="1"/>
</dbReference>
<dbReference type="Proteomes" id="UP001497382">
    <property type="component" value="Unassembled WGS sequence"/>
</dbReference>
<dbReference type="InterPro" id="IPR000210">
    <property type="entry name" value="BTB/POZ_dom"/>
</dbReference>
<sequence>MACGSSRVGSHFTFTWAINNIYKESVFSLNSPVFVADSIDKTKWRLSFHMASWNESTSGHMICVLQRERDESELGSIYIDFQISIVDETGVILRSVREERCRFGMNLAYAGDNSFRVAKNLIQIKTLMENFEKYIYNNTLNIRCKMWKFGCILPRTELCFARTILDIEKRYFVWTIEKVFYISPGQNRTIQLPAYNKGSSPLHLNLSLKQNCDEEVFSIEMYEVKNLKHLYCEISMINSEGKIIDCSRNRIRNVTFVDKKCLLFQTFIRKSKLVQDQKRLLTNGSMILQFDLLLSFGVAFNQIENYREESSVINVAADNIETATSSQCHSSFSSKNILEHLWNEGTFSDITLRAGTKSFPVHKNILSTRSIAFKSMFIKNETENRSNVVVLPDIDEITLRSLLLYIYTDVVEDLNFGNALELYQSADKYELTDLKKICRNCLMDNLSRSNIFKILSFSDIYKDSEMKEAAYEFISSLGSEFTSSDGWQNFKKRNLELAMEAMEYMISRKRLKTN</sequence>
<dbReference type="EMBL" id="CAXIEN010000445">
    <property type="protein sequence ID" value="CAL1297905.1"/>
    <property type="molecule type" value="Genomic_DNA"/>
</dbReference>
<proteinExistence type="predicted"/>
<dbReference type="InterPro" id="IPR011333">
    <property type="entry name" value="SKP1/BTB/POZ_sf"/>
</dbReference>
<dbReference type="AlphaFoldDB" id="A0AAV2BPS4"/>
<dbReference type="Pfam" id="PF00651">
    <property type="entry name" value="BTB"/>
    <property type="match status" value="1"/>
</dbReference>
<evidence type="ECO:0008006" key="5">
    <source>
        <dbReference type="Google" id="ProtNLM"/>
    </source>
</evidence>
<feature type="domain" description="MATH" evidence="2">
    <location>
        <begin position="11"/>
        <end position="146"/>
    </location>
</feature>
<protein>
    <recommendedName>
        <fullName evidence="5">Speckle-type POZ protein</fullName>
    </recommendedName>
</protein>
<dbReference type="Gene3D" id="2.60.210.10">
    <property type="entry name" value="Apoptosis, Tumor Necrosis Factor Receptor Associated Protein 2, Chain A"/>
    <property type="match status" value="1"/>
</dbReference>
<evidence type="ECO:0000259" key="2">
    <source>
        <dbReference type="PROSITE" id="PS50144"/>
    </source>
</evidence>
<dbReference type="CDD" id="cd00121">
    <property type="entry name" value="MATH"/>
    <property type="match status" value="1"/>
</dbReference>
<name>A0AAV2BPS4_9ARAC</name>
<dbReference type="Gene3D" id="3.30.710.10">
    <property type="entry name" value="Potassium Channel Kv1.1, Chain A"/>
    <property type="match status" value="1"/>
</dbReference>
<feature type="domain" description="BTB" evidence="1">
    <location>
        <begin position="348"/>
        <end position="415"/>
    </location>
</feature>
<dbReference type="SUPFAM" id="SSF54695">
    <property type="entry name" value="POZ domain"/>
    <property type="match status" value="1"/>
</dbReference>
<dbReference type="InterPro" id="IPR008974">
    <property type="entry name" value="TRAF-like"/>
</dbReference>
<gene>
    <name evidence="3" type="ORF">LARSCL_LOCUS20578</name>
</gene>
<comment type="caution">
    <text evidence="3">The sequence shown here is derived from an EMBL/GenBank/DDBJ whole genome shotgun (WGS) entry which is preliminary data.</text>
</comment>
<reference evidence="3 4" key="1">
    <citation type="submission" date="2024-04" db="EMBL/GenBank/DDBJ databases">
        <authorList>
            <person name="Rising A."/>
            <person name="Reimegard J."/>
            <person name="Sonavane S."/>
            <person name="Akerstrom W."/>
            <person name="Nylinder S."/>
            <person name="Hedman E."/>
            <person name="Kallberg Y."/>
        </authorList>
    </citation>
    <scope>NUCLEOTIDE SEQUENCE [LARGE SCALE GENOMIC DNA]</scope>
</reference>
<dbReference type="PROSITE" id="PS50097">
    <property type="entry name" value="BTB"/>
    <property type="match status" value="1"/>
</dbReference>
<dbReference type="GO" id="GO:0030163">
    <property type="term" value="P:protein catabolic process"/>
    <property type="evidence" value="ECO:0007669"/>
    <property type="project" value="UniProtKB-ARBA"/>
</dbReference>